<dbReference type="InterPro" id="IPR027372">
    <property type="entry name" value="Phytase-like_dom"/>
</dbReference>
<dbReference type="PANTHER" id="PTHR37957">
    <property type="entry name" value="BLR7070 PROTEIN"/>
    <property type="match status" value="1"/>
</dbReference>
<evidence type="ECO:0000313" key="4">
    <source>
        <dbReference type="EMBL" id="MCI0756595.1"/>
    </source>
</evidence>
<name>A0ABS9WCH8_9PROT</name>
<dbReference type="Proteomes" id="UP001201985">
    <property type="component" value="Unassembled WGS sequence"/>
</dbReference>
<evidence type="ECO:0000259" key="3">
    <source>
        <dbReference type="Pfam" id="PF13449"/>
    </source>
</evidence>
<reference evidence="4 5" key="1">
    <citation type="submission" date="2022-03" db="EMBL/GenBank/DDBJ databases">
        <title>Complete genome analysis of Roseomonas KG 17.1 : a prolific producer of plant growth promoters.</title>
        <authorList>
            <person name="Saadouli I."/>
            <person name="Najjari A."/>
            <person name="Mosbah A."/>
            <person name="Ouzari H.I."/>
        </authorList>
    </citation>
    <scope>NUCLEOTIDE SEQUENCE [LARGE SCALE GENOMIC DNA]</scope>
    <source>
        <strain evidence="4 5">KG17-1</strain>
    </source>
</reference>
<dbReference type="Pfam" id="PF13449">
    <property type="entry name" value="Phytase-like"/>
    <property type="match status" value="1"/>
</dbReference>
<feature type="domain" description="Phytase-like" evidence="3">
    <location>
        <begin position="99"/>
        <end position="445"/>
    </location>
</feature>
<feature type="region of interest" description="Disordered" evidence="1">
    <location>
        <begin position="70"/>
        <end position="89"/>
    </location>
</feature>
<accession>A0ABS9WCH8</accession>
<keyword evidence="5" id="KW-1185">Reference proteome</keyword>
<feature type="chain" id="PRO_5046387828" evidence="2">
    <location>
        <begin position="21"/>
        <end position="474"/>
    </location>
</feature>
<organism evidence="4 5">
    <name type="scientific">Teichococcus vastitatis</name>
    <dbReference type="NCBI Taxonomy" id="2307076"/>
    <lineage>
        <taxon>Bacteria</taxon>
        <taxon>Pseudomonadati</taxon>
        <taxon>Pseudomonadota</taxon>
        <taxon>Alphaproteobacteria</taxon>
        <taxon>Acetobacterales</taxon>
        <taxon>Roseomonadaceae</taxon>
        <taxon>Roseomonas</taxon>
    </lineage>
</organism>
<feature type="signal peptide" evidence="2">
    <location>
        <begin position="1"/>
        <end position="20"/>
    </location>
</feature>
<evidence type="ECO:0000256" key="2">
    <source>
        <dbReference type="SAM" id="SignalP"/>
    </source>
</evidence>
<dbReference type="PANTHER" id="PTHR37957:SF1">
    <property type="entry name" value="PHYTASE-LIKE DOMAIN-CONTAINING PROTEIN"/>
    <property type="match status" value="1"/>
</dbReference>
<proteinExistence type="predicted"/>
<comment type="caution">
    <text evidence="4">The sequence shown here is derived from an EMBL/GenBank/DDBJ whole genome shotgun (WGS) entry which is preliminary data.</text>
</comment>
<sequence length="474" mass="50876">MRTLLLAATALIGLGGASLAQPAPGGAATDRKVEARLAGHAILPAFSMTLPPADAPRDALVSGKFTAAARQDRPGSIPGTTAPAPAGRPTGISLPFIGQPVQGFSGIKPVHGEQGAFWVLTDNGFGNKRNSGDALLMFHKIRPDFRTGSQGGQVAVERTVFLSDPNRRVPFRIAHEGTAERYLTGADFDPESIQPLPDGSGFWIGEEFGPFLIRVDAEGRVQQVVETRLDGQVLRSPDHPALFVGATPTAGTDFRVRRSGGYEGMAMVPDGSRLWALLEQPLFNANSDQAEGGFLRMLEFDTARGDWTGRSLKLRLEPGVTAIGDFNMVDERRALIIERDNGEGDASLACAAEGQQGRNPPGCFPAPARVKRISLVDLGAPDAEGFVRKLAHLDLLDIRDPEGLSRQNGDRAAAVPKERFTFPFFTIEDVAVVDAEHIIVGNDNNLPFSAGRHLARADDNELILLHVPDLLRTR</sequence>
<feature type="compositionally biased region" description="Low complexity" evidence="1">
    <location>
        <begin position="78"/>
        <end position="89"/>
    </location>
</feature>
<evidence type="ECO:0000256" key="1">
    <source>
        <dbReference type="SAM" id="MobiDB-lite"/>
    </source>
</evidence>
<gene>
    <name evidence="4" type="ORF">MON41_23440</name>
</gene>
<evidence type="ECO:0000313" key="5">
    <source>
        <dbReference type="Proteomes" id="UP001201985"/>
    </source>
</evidence>
<keyword evidence="2" id="KW-0732">Signal</keyword>
<dbReference type="EMBL" id="JALBUU010000125">
    <property type="protein sequence ID" value="MCI0756595.1"/>
    <property type="molecule type" value="Genomic_DNA"/>
</dbReference>
<protein>
    <submittedName>
        <fullName evidence="4">Esterase-like activity of phytase family protein</fullName>
    </submittedName>
</protein>
<dbReference type="RefSeq" id="WP_241793944.1">
    <property type="nucleotide sequence ID" value="NZ_JALBUU010000125.1"/>
</dbReference>